<comment type="caution">
    <text evidence="2">The sequence shown here is derived from an EMBL/GenBank/DDBJ whole genome shotgun (WGS) entry which is preliminary data.</text>
</comment>
<accession>A0A086J921</accession>
<dbReference type="EMBL" id="AEYI02002323">
    <property type="protein sequence ID" value="KFG28639.1"/>
    <property type="molecule type" value="Genomic_DNA"/>
</dbReference>
<organism evidence="2 3">
    <name type="scientific">Toxoplasma gondii p89</name>
    <dbReference type="NCBI Taxonomy" id="943119"/>
    <lineage>
        <taxon>Eukaryota</taxon>
        <taxon>Sar</taxon>
        <taxon>Alveolata</taxon>
        <taxon>Apicomplexa</taxon>
        <taxon>Conoidasida</taxon>
        <taxon>Coccidia</taxon>
        <taxon>Eucoccidiorida</taxon>
        <taxon>Eimeriorina</taxon>
        <taxon>Sarcocystidae</taxon>
        <taxon>Toxoplasma</taxon>
    </lineage>
</organism>
<name>A0A086J921_TOXGO</name>
<evidence type="ECO:0000313" key="2">
    <source>
        <dbReference type="EMBL" id="KFG28639.1"/>
    </source>
</evidence>
<dbReference type="Proteomes" id="UP000028828">
    <property type="component" value="Unassembled WGS sequence"/>
</dbReference>
<feature type="region of interest" description="Disordered" evidence="1">
    <location>
        <begin position="200"/>
        <end position="228"/>
    </location>
</feature>
<proteinExistence type="predicted"/>
<dbReference type="AlphaFoldDB" id="A0A086J921"/>
<evidence type="ECO:0000256" key="1">
    <source>
        <dbReference type="SAM" id="MobiDB-lite"/>
    </source>
</evidence>
<feature type="region of interest" description="Disordered" evidence="1">
    <location>
        <begin position="20"/>
        <end position="93"/>
    </location>
</feature>
<gene>
    <name evidence="2" type="ORF">TGP89_311755</name>
</gene>
<feature type="compositionally biased region" description="Polar residues" evidence="1">
    <location>
        <begin position="52"/>
        <end position="69"/>
    </location>
</feature>
<protein>
    <submittedName>
        <fullName evidence="2">Plasma membrane protein 62D16</fullName>
    </submittedName>
</protein>
<sequence length="297" mass="32598">MGCKQSVAFKETRKVAIERPSPLSFSSFSETPEKHSCRQVTVSQSEKDEQRQNLNRAVTLRGISTSEGLTASAESHEHESSAPPSLEARSKATTGTARSCFVSAKTFRRSGVNCSGGQKFSEQPPCETGASLCKFPNSRMSGCGTQAAFFGEVRHMPSFLGTVQMHNTGEQCHSETPGPENQAEEGGCCISRMQSNLDTDRVLSPHQKTCENPPVSTRSREEEPQNSKKEGCVARFQVNCAEVSCTNPDIDGAYPTQSPSRELKEFISLYYSAKQRPAADSWAVRKPGQLYRDLNRK</sequence>
<dbReference type="VEuPathDB" id="ToxoDB:TGP89_311755"/>
<evidence type="ECO:0000313" key="3">
    <source>
        <dbReference type="Proteomes" id="UP000028828"/>
    </source>
</evidence>
<reference evidence="2 3" key="1">
    <citation type="submission" date="2014-03" db="EMBL/GenBank/DDBJ databases">
        <authorList>
            <person name="Sibley D."/>
            <person name="Venepally P."/>
            <person name="Karamycheva S."/>
            <person name="Hadjithomas M."/>
            <person name="Khan A."/>
            <person name="Brunk B."/>
            <person name="Roos D."/>
            <person name="Caler E."/>
            <person name="Lorenzi H."/>
        </authorList>
    </citation>
    <scope>NUCLEOTIDE SEQUENCE [LARGE SCALE GENOMIC DNA]</scope>
    <source>
        <strain evidence="3">p89</strain>
    </source>
</reference>
<feature type="compositionally biased region" description="Basic and acidic residues" evidence="1">
    <location>
        <begin position="218"/>
        <end position="228"/>
    </location>
</feature>